<dbReference type="PROSITE" id="PS50850">
    <property type="entry name" value="MFS"/>
    <property type="match status" value="1"/>
</dbReference>
<feature type="transmembrane region" description="Helical" evidence="10">
    <location>
        <begin position="79"/>
        <end position="98"/>
    </location>
</feature>
<keyword evidence="2" id="KW-0813">Transport</keyword>
<evidence type="ECO:0000256" key="3">
    <source>
        <dbReference type="ARBA" id="ARBA00022592"/>
    </source>
</evidence>
<feature type="transmembrane region" description="Helical" evidence="10">
    <location>
        <begin position="353"/>
        <end position="373"/>
    </location>
</feature>
<keyword evidence="3" id="KW-0592">Phosphate transport</keyword>
<dbReference type="CDD" id="cd17364">
    <property type="entry name" value="MFS_PhT"/>
    <property type="match status" value="1"/>
</dbReference>
<evidence type="ECO:0000256" key="2">
    <source>
        <dbReference type="ARBA" id="ARBA00022448"/>
    </source>
</evidence>
<evidence type="ECO:0000256" key="6">
    <source>
        <dbReference type="ARBA" id="ARBA00022989"/>
    </source>
</evidence>
<evidence type="ECO:0000256" key="1">
    <source>
        <dbReference type="ARBA" id="ARBA00004141"/>
    </source>
</evidence>
<feature type="transmembrane region" description="Helical" evidence="10">
    <location>
        <begin position="477"/>
        <end position="495"/>
    </location>
</feature>
<keyword evidence="7 10" id="KW-0472">Membrane</keyword>
<dbReference type="EMBL" id="CM009754">
    <property type="protein sequence ID" value="PUZ50937.1"/>
    <property type="molecule type" value="Genomic_DNA"/>
</dbReference>
<dbReference type="Proteomes" id="UP000244336">
    <property type="component" value="Chromosome 6"/>
</dbReference>
<dbReference type="AlphaFoldDB" id="A0A2T7D5S0"/>
<keyword evidence="6 10" id="KW-1133">Transmembrane helix</keyword>
<dbReference type="SUPFAM" id="SSF103473">
    <property type="entry name" value="MFS general substrate transporter"/>
    <property type="match status" value="1"/>
</dbReference>
<sequence>MAPAAGRPSLTVLAALDSARTQMYHLKAIAIAGMGFFTGAYDLFCISTVSRLLGRLYFEGEKYEPQDRPSRQPMAVDDMVVGVALVGTLMGQLAFGYLGDRLGRKRIYGVTLVLMAVCALGSGMSFGSSRRAVVGTLCFFRFWLGVGVGGEHPLSATIMCEYANRKARGAFMAAVFAMQGVGIIFACLVSMVVSGVFLRCNPAPAWREDRQRSAQLPAADYVWRVVLMFAAFPALATLYWRMKLPETARYTALVAGDGKQAAMDMQAVLDVPMDGEQEKVSRYRAANEYPLLSREFARRHGRHLVGTATTWFLLQITFYSQNLTQKDVFEAIRLTSNPANMNALEEVFQLSRAMFLVALLVTFPGYWVAVAIIDKLGRRLIQLVGFLMMSVFLLAMGLMPRNHNNVLFALLYALTLFFASLGPNCSTFVLAAELFPARLRSTCHAISAAAGTAGAITTAYEIQNLNIRGYMVTIKKGLVMLAITNFLGFFLTFLIPETMGQSLEEISGEDDNASIRADSVVDMSVDEKSPV</sequence>
<accession>A0A2T7D5S0</accession>
<dbReference type="GO" id="GO:0016020">
    <property type="term" value="C:membrane"/>
    <property type="evidence" value="ECO:0007669"/>
    <property type="project" value="UniProtKB-SubCell"/>
</dbReference>
<keyword evidence="4 10" id="KW-0812">Transmembrane</keyword>
<keyword evidence="5" id="KW-0769">Symport</keyword>
<feature type="transmembrane region" description="Helical" evidence="10">
    <location>
        <begin position="107"/>
        <end position="126"/>
    </location>
</feature>
<feature type="transmembrane region" description="Helical" evidence="10">
    <location>
        <begin position="132"/>
        <end position="150"/>
    </location>
</feature>
<evidence type="ECO:0000313" key="13">
    <source>
        <dbReference type="Proteomes" id="UP000244336"/>
    </source>
</evidence>
<evidence type="ECO:0000256" key="9">
    <source>
        <dbReference type="ARBA" id="ARBA00044504"/>
    </source>
</evidence>
<dbReference type="InterPro" id="IPR005829">
    <property type="entry name" value="Sugar_transporter_CS"/>
</dbReference>
<comment type="subcellular location">
    <subcellularLocation>
        <location evidence="1">Membrane</location>
        <topology evidence="1">Multi-pass membrane protein</topology>
    </subcellularLocation>
</comment>
<dbReference type="Gene3D" id="1.20.1250.20">
    <property type="entry name" value="MFS general substrate transporter like domains"/>
    <property type="match status" value="1"/>
</dbReference>
<evidence type="ECO:0000256" key="10">
    <source>
        <dbReference type="SAM" id="Phobius"/>
    </source>
</evidence>
<feature type="transmembrane region" description="Helical" evidence="10">
    <location>
        <begin position="171"/>
        <end position="198"/>
    </location>
</feature>
<dbReference type="GO" id="GO:0015293">
    <property type="term" value="F:symporter activity"/>
    <property type="evidence" value="ECO:0007669"/>
    <property type="project" value="UniProtKB-KW"/>
</dbReference>
<dbReference type="Pfam" id="PF00083">
    <property type="entry name" value="Sugar_tr"/>
    <property type="match status" value="1"/>
</dbReference>
<evidence type="ECO:0000256" key="5">
    <source>
        <dbReference type="ARBA" id="ARBA00022847"/>
    </source>
</evidence>
<dbReference type="PANTHER" id="PTHR24064">
    <property type="entry name" value="SOLUTE CARRIER FAMILY 22 MEMBER"/>
    <property type="match status" value="1"/>
</dbReference>
<organism evidence="12 13">
    <name type="scientific">Panicum hallii var. hallii</name>
    <dbReference type="NCBI Taxonomy" id="1504633"/>
    <lineage>
        <taxon>Eukaryota</taxon>
        <taxon>Viridiplantae</taxon>
        <taxon>Streptophyta</taxon>
        <taxon>Embryophyta</taxon>
        <taxon>Tracheophyta</taxon>
        <taxon>Spermatophyta</taxon>
        <taxon>Magnoliopsida</taxon>
        <taxon>Liliopsida</taxon>
        <taxon>Poales</taxon>
        <taxon>Poaceae</taxon>
        <taxon>PACMAD clade</taxon>
        <taxon>Panicoideae</taxon>
        <taxon>Panicodae</taxon>
        <taxon>Paniceae</taxon>
        <taxon>Panicinae</taxon>
        <taxon>Panicum</taxon>
        <taxon>Panicum sect. Panicum</taxon>
    </lineage>
</organism>
<evidence type="ECO:0000256" key="7">
    <source>
        <dbReference type="ARBA" id="ARBA00023136"/>
    </source>
</evidence>
<feature type="transmembrane region" description="Helical" evidence="10">
    <location>
        <begin position="406"/>
        <end position="431"/>
    </location>
</feature>
<feature type="transmembrane region" description="Helical" evidence="10">
    <location>
        <begin position="221"/>
        <end position="240"/>
    </location>
</feature>
<gene>
    <name evidence="12" type="ORF">GQ55_6G116500</name>
</gene>
<evidence type="ECO:0000256" key="4">
    <source>
        <dbReference type="ARBA" id="ARBA00022692"/>
    </source>
</evidence>
<dbReference type="FunFam" id="1.20.1250.20:FF:000175">
    <property type="entry name" value="Inorganic phosphate transporter 1-6"/>
    <property type="match status" value="1"/>
</dbReference>
<comment type="similarity">
    <text evidence="9">Belongs to the major facilitator superfamily. Phosphate:H(+) symporter (TC 2.A.1.9) family.</text>
</comment>
<feature type="transmembrane region" description="Helical" evidence="10">
    <location>
        <begin position="28"/>
        <end position="49"/>
    </location>
</feature>
<reference evidence="12 13" key="1">
    <citation type="submission" date="2018-04" db="EMBL/GenBank/DDBJ databases">
        <title>WGS assembly of Panicum hallii var. hallii HAL2.</title>
        <authorList>
            <person name="Lovell J."/>
            <person name="Jenkins J."/>
            <person name="Lowry D."/>
            <person name="Mamidi S."/>
            <person name="Sreedasyam A."/>
            <person name="Weng X."/>
            <person name="Barry K."/>
            <person name="Bonette J."/>
            <person name="Campitelli B."/>
            <person name="Daum C."/>
            <person name="Gordon S."/>
            <person name="Gould B."/>
            <person name="Lipzen A."/>
            <person name="MacQueen A."/>
            <person name="Palacio-Mejia J."/>
            <person name="Plott C."/>
            <person name="Shakirov E."/>
            <person name="Shu S."/>
            <person name="Yoshinaga Y."/>
            <person name="Zane M."/>
            <person name="Rokhsar D."/>
            <person name="Grimwood J."/>
            <person name="Schmutz J."/>
            <person name="Juenger T."/>
        </authorList>
    </citation>
    <scope>NUCLEOTIDE SEQUENCE [LARGE SCALE GENOMIC DNA]</scope>
    <source>
        <strain evidence="13">cv. HAL2</strain>
    </source>
</reference>
<feature type="domain" description="Major facilitator superfamily (MFS) profile" evidence="11">
    <location>
        <begin position="28"/>
        <end position="500"/>
    </location>
</feature>
<dbReference type="Gramene" id="PUZ50937">
    <property type="protein sequence ID" value="PUZ50937"/>
    <property type="gene ID" value="GQ55_6G116500"/>
</dbReference>
<feature type="transmembrane region" description="Helical" evidence="10">
    <location>
        <begin position="380"/>
        <end position="400"/>
    </location>
</feature>
<name>A0A2T7D5S0_9POAL</name>
<dbReference type="InterPro" id="IPR020846">
    <property type="entry name" value="MFS_dom"/>
</dbReference>
<evidence type="ECO:0000256" key="8">
    <source>
        <dbReference type="ARBA" id="ARBA00032043"/>
    </source>
</evidence>
<dbReference type="OrthoDB" id="433512at2759"/>
<dbReference type="GO" id="GO:0006817">
    <property type="term" value="P:phosphate ion transport"/>
    <property type="evidence" value="ECO:0007669"/>
    <property type="project" value="UniProtKB-KW"/>
</dbReference>
<dbReference type="InterPro" id="IPR036259">
    <property type="entry name" value="MFS_trans_sf"/>
</dbReference>
<proteinExistence type="inferred from homology"/>
<feature type="transmembrane region" description="Helical" evidence="10">
    <location>
        <begin position="303"/>
        <end position="320"/>
    </location>
</feature>
<protein>
    <recommendedName>
        <fullName evidence="8">H(+)/Pi cotransporter</fullName>
    </recommendedName>
</protein>
<keyword evidence="13" id="KW-1185">Reference proteome</keyword>
<dbReference type="InterPro" id="IPR005828">
    <property type="entry name" value="MFS_sugar_transport-like"/>
</dbReference>
<evidence type="ECO:0000313" key="12">
    <source>
        <dbReference type="EMBL" id="PUZ50937.1"/>
    </source>
</evidence>
<dbReference type="PROSITE" id="PS00216">
    <property type="entry name" value="SUGAR_TRANSPORT_1"/>
    <property type="match status" value="1"/>
</dbReference>
<evidence type="ECO:0000259" key="11">
    <source>
        <dbReference type="PROSITE" id="PS50850"/>
    </source>
</evidence>